<dbReference type="NCBIfam" id="TIGR01646">
    <property type="entry name" value="vgr_GE"/>
    <property type="match status" value="1"/>
</dbReference>
<dbReference type="EMBL" id="LT629762">
    <property type="protein sequence ID" value="SDS45726.1"/>
    <property type="molecule type" value="Genomic_DNA"/>
</dbReference>
<dbReference type="Gene3D" id="2.40.50.230">
    <property type="entry name" value="Gp5 N-terminal domain"/>
    <property type="match status" value="1"/>
</dbReference>
<dbReference type="InterPro" id="IPR037026">
    <property type="entry name" value="Vgr_OB-fold_dom_sf"/>
</dbReference>
<protein>
    <submittedName>
        <fullName evidence="7">Type VI secretion system secreted protein VgrG</fullName>
    </submittedName>
</protein>
<evidence type="ECO:0000256" key="1">
    <source>
        <dbReference type="ARBA" id="ARBA00004613"/>
    </source>
</evidence>
<dbReference type="Gene3D" id="3.55.50.10">
    <property type="entry name" value="Baseplate protein-like domains"/>
    <property type="match status" value="1"/>
</dbReference>
<dbReference type="SUPFAM" id="SSF69255">
    <property type="entry name" value="gp5 N-terminal domain-like"/>
    <property type="match status" value="1"/>
</dbReference>
<dbReference type="Pfam" id="PF22178">
    <property type="entry name" value="Gp5_trimer_C"/>
    <property type="match status" value="1"/>
</dbReference>
<comment type="similarity">
    <text evidence="2">Belongs to the VgrG protein family.</text>
</comment>
<dbReference type="Pfam" id="PF04717">
    <property type="entry name" value="Phage_base_V"/>
    <property type="match status" value="1"/>
</dbReference>
<dbReference type="Gene3D" id="2.30.110.50">
    <property type="match status" value="1"/>
</dbReference>
<dbReference type="SUPFAM" id="SSF69349">
    <property type="entry name" value="Phage fibre proteins"/>
    <property type="match status" value="1"/>
</dbReference>
<evidence type="ECO:0000259" key="6">
    <source>
        <dbReference type="Pfam" id="PF22178"/>
    </source>
</evidence>
<feature type="compositionally biased region" description="Basic and acidic residues" evidence="4">
    <location>
        <begin position="259"/>
        <end position="280"/>
    </location>
</feature>
<feature type="domain" description="Gp5/Type VI secretion system Vgr C-terminal trimerisation" evidence="6">
    <location>
        <begin position="470"/>
        <end position="569"/>
    </location>
</feature>
<evidence type="ECO:0000313" key="8">
    <source>
        <dbReference type="Proteomes" id="UP000198481"/>
    </source>
</evidence>
<feature type="domain" description="Gp5/Type VI secretion system Vgr protein OB-fold" evidence="5">
    <location>
        <begin position="387"/>
        <end position="452"/>
    </location>
</feature>
<dbReference type="InterPro" id="IPR006531">
    <property type="entry name" value="Gp5/Vgr_OB"/>
</dbReference>
<dbReference type="InterPro" id="IPR006533">
    <property type="entry name" value="T6SS_Vgr_RhsGE"/>
</dbReference>
<dbReference type="Gene3D" id="4.10.220.110">
    <property type="match status" value="1"/>
</dbReference>
<proteinExistence type="inferred from homology"/>
<dbReference type="InterPro" id="IPR017847">
    <property type="entry name" value="T6SS_RhsGE_Vgr_subset"/>
</dbReference>
<dbReference type="InterPro" id="IPR050708">
    <property type="entry name" value="T6SS_VgrG/RHS"/>
</dbReference>
<name>A0A1H1SDB9_9PSED</name>
<evidence type="ECO:0000256" key="2">
    <source>
        <dbReference type="ARBA" id="ARBA00005558"/>
    </source>
</evidence>
<dbReference type="SUPFAM" id="SSF69279">
    <property type="entry name" value="Phage tail proteins"/>
    <property type="match status" value="2"/>
</dbReference>
<dbReference type="RefSeq" id="WP_092272726.1">
    <property type="nucleotide sequence ID" value="NZ_LT629762.1"/>
</dbReference>
<dbReference type="PANTHER" id="PTHR32305">
    <property type="match status" value="1"/>
</dbReference>
<dbReference type="Proteomes" id="UP000198481">
    <property type="component" value="Chromosome I"/>
</dbReference>
<keyword evidence="3" id="KW-0964">Secreted</keyword>
<sequence length="688" mass="76932">MFGPANQASFLLDIEGSAHDLRVLEFTGKEAISQPFRFDLKLVSERPDLDLESLLHRTAYLSFDGHGAGIHGQVYSVGQGDAGKRLTQYQLSLMPSLAWLGHRFDQKIFQKLSVPQIIAQVLESHGILGDRYRFALGTDYRPRDYCVQYGESCLNFLQRLCEEEGLHYHFEHSREGHLLVFGDDQTVFPRLHQPTAYLQDSAMVADDPVINAFTLALQTRSTGVTRRDYDFEKPLLQLESGAKDPSPLRLEDYGFPGHFTDREQGKHRTRRTLERHRSDYRQATGRSNQSMLLSGHFLPLINHPRQEWNDLWLLTEVIHIGKQPSVLEESITSAANEEFYQGYRNTFLATPWDTPFRPALAHPKTTIDGYQHAVVCGPPGEEIHCDEYGRVRVQFPWDRDGEHNEHSSCWVRVASGWAHDRYGSVLIPRVGMEVIVGFYEGDLDKPLIVACLPNGANRPPLDLPAEKTRSTFKTQSSPGGAGFNELRIEDRKGAEEISVRAQRDYVQHVLNDERVQIDNQRSIVVGGNARHELHAEEQRITHGNRLTEVRQDDHLTVHGDRHIRATSHRLSARQQVHVSVGQHVVIDGGASVTLQAAGAWLTINSAGIFSSVPVETGGAPMPPMAATPVALDASTPVLTETVSTALFKQLLGDEALIELCQMPSGGTPMDCPLSDCQCRRALGYGARS</sequence>
<evidence type="ECO:0000256" key="3">
    <source>
        <dbReference type="ARBA" id="ARBA00022525"/>
    </source>
</evidence>
<gene>
    <name evidence="7" type="ORF">SAMN05216222_1494</name>
</gene>
<accession>A0A1H1SDB9</accession>
<evidence type="ECO:0000259" key="5">
    <source>
        <dbReference type="Pfam" id="PF04717"/>
    </source>
</evidence>
<dbReference type="NCBIfam" id="TIGR03361">
    <property type="entry name" value="VI_Rhs_Vgr"/>
    <property type="match status" value="1"/>
</dbReference>
<reference evidence="8" key="1">
    <citation type="submission" date="2016-10" db="EMBL/GenBank/DDBJ databases">
        <authorList>
            <person name="Varghese N."/>
            <person name="Submissions S."/>
        </authorList>
    </citation>
    <scope>NUCLEOTIDE SEQUENCE [LARGE SCALE GENOMIC DNA]</scope>
    <source>
        <strain evidence="8">LMG 26867</strain>
    </source>
</reference>
<comment type="subcellular location">
    <subcellularLocation>
        <location evidence="1">Secreted</location>
    </subcellularLocation>
</comment>
<dbReference type="AlphaFoldDB" id="A0A1H1SDB9"/>
<dbReference type="PANTHER" id="PTHR32305:SF15">
    <property type="entry name" value="PROTEIN RHSA-RELATED"/>
    <property type="match status" value="1"/>
</dbReference>
<organism evidence="7 8">
    <name type="scientific">Pseudomonas prosekii</name>
    <dbReference type="NCBI Taxonomy" id="1148509"/>
    <lineage>
        <taxon>Bacteria</taxon>
        <taxon>Pseudomonadati</taxon>
        <taxon>Pseudomonadota</taxon>
        <taxon>Gammaproteobacteria</taxon>
        <taxon>Pseudomonadales</taxon>
        <taxon>Pseudomonadaceae</taxon>
        <taxon>Pseudomonas</taxon>
    </lineage>
</organism>
<evidence type="ECO:0000256" key="4">
    <source>
        <dbReference type="SAM" id="MobiDB-lite"/>
    </source>
</evidence>
<feature type="region of interest" description="Disordered" evidence="4">
    <location>
        <begin position="254"/>
        <end position="285"/>
    </location>
</feature>
<evidence type="ECO:0000313" key="7">
    <source>
        <dbReference type="EMBL" id="SDS45726.1"/>
    </source>
</evidence>
<dbReference type="Pfam" id="PF05954">
    <property type="entry name" value="Phage_GPD"/>
    <property type="match status" value="1"/>
</dbReference>
<dbReference type="InterPro" id="IPR054030">
    <property type="entry name" value="Gp5_Vgr_C"/>
</dbReference>
<dbReference type="STRING" id="1148509.SAMN05216222_1494"/>
<dbReference type="GO" id="GO:0005576">
    <property type="term" value="C:extracellular region"/>
    <property type="evidence" value="ECO:0007669"/>
    <property type="project" value="UniProtKB-SubCell"/>
</dbReference>